<dbReference type="Proteomes" id="UP001463408">
    <property type="component" value="Unassembled WGS sequence"/>
</dbReference>
<evidence type="ECO:0000313" key="2">
    <source>
        <dbReference type="Proteomes" id="UP001463408"/>
    </source>
</evidence>
<dbReference type="EMBL" id="JBEHEF010000031">
    <property type="protein sequence ID" value="MEQ9939925.1"/>
    <property type="molecule type" value="Genomic_DNA"/>
</dbReference>
<organism evidence="1 2">
    <name type="scientific">Pectobacterium polonicum</name>
    <dbReference type="NCBI Taxonomy" id="2485124"/>
    <lineage>
        <taxon>Bacteria</taxon>
        <taxon>Pseudomonadati</taxon>
        <taxon>Pseudomonadota</taxon>
        <taxon>Gammaproteobacteria</taxon>
        <taxon>Enterobacterales</taxon>
        <taxon>Pectobacteriaceae</taxon>
        <taxon>Pectobacterium</taxon>
    </lineage>
</organism>
<accession>A0ABV1PFI0</accession>
<sequence>MSQTIEVILKDTLDAVSDAIELHKNGQPAPLSISFLNKTKLELEQMIKIMDPSVYKPAYPRFALDWPDDSELMDKLFSASYMYGKIKNKKQKINFLILKPEAI</sequence>
<evidence type="ECO:0000313" key="1">
    <source>
        <dbReference type="EMBL" id="MEQ9939925.1"/>
    </source>
</evidence>
<proteinExistence type="predicted"/>
<gene>
    <name evidence="1" type="ORF">ABRQ07_20350</name>
</gene>
<comment type="caution">
    <text evidence="1">The sequence shown here is derived from an EMBL/GenBank/DDBJ whole genome shotgun (WGS) entry which is preliminary data.</text>
</comment>
<reference evidence="1 2" key="1">
    <citation type="submission" date="2024-06" db="EMBL/GenBank/DDBJ databases">
        <title>Pangenomics to understand the prophage dynamics in the radiating lineages of P. brasiliense.</title>
        <authorList>
            <person name="Pardeshi L.A."/>
            <person name="Van Duivenbode I."/>
            <person name="Jonkheer E.M."/>
            <person name="Pel M.J.C."/>
            <person name="Kupczok A."/>
            <person name="De Ridder D."/>
            <person name="Smit S."/>
            <person name="Van Der Lee T.J."/>
        </authorList>
    </citation>
    <scope>NUCLEOTIDE SEQUENCE [LARGE SCALE GENOMIC DNA]</scope>
    <source>
        <strain evidence="1 2">PD 8607</strain>
    </source>
</reference>
<keyword evidence="2" id="KW-1185">Reference proteome</keyword>
<protein>
    <submittedName>
        <fullName evidence="1">Uncharacterized protein</fullName>
    </submittedName>
</protein>
<name>A0ABV1PFI0_9GAMM</name>
<dbReference type="RefSeq" id="WP_349961986.1">
    <property type="nucleotide sequence ID" value="NZ_JBEHEF010000031.1"/>
</dbReference>